<dbReference type="Gene3D" id="2.60.40.10">
    <property type="entry name" value="Immunoglobulins"/>
    <property type="match status" value="1"/>
</dbReference>
<dbReference type="CDD" id="cd00146">
    <property type="entry name" value="PKD"/>
    <property type="match status" value="1"/>
</dbReference>
<protein>
    <submittedName>
        <fullName evidence="2">PKD repeat protein</fullName>
    </submittedName>
</protein>
<sequence length="788" mass="81848">MWTTGSGWHIYRLDRATHSWVDTGLLNDARGSTLADTLWDGAHLYIASHVVGVSTNANPVPSVAGQPAYLYRYSYSGGNYTMDAGFPMVVTNNSSESMTIDEDSTGAIWATWTQVAGDSTSGFTNTVYVNNSAPGGTGWGTPYVIPVSNPNPSPDDISAVVSYGKNKIGVMWSDQLTGTVWWATRRDGTSPTASSSWALQPAIRGNGQADDHLNIKSLQSDPSGRVFAAVKTSLNDISSDPTLPQLLLLVFKPGTGSFTQSTISTTGDCVTRPQIVLDTQNNLVHAFQTAPPTSVSGCTYSGVAGSIYEKTASMDSPTFGAGRGNPVMQAASSSNINDVTTSKQGVNATTGIVMLASDDIAKSYWFSDEPLTPATPTPVASFTATPSSGTVPLSVAFQDTSTGTPTSWSWDFGDGTATSTLQNPTHTYSAAGTYTATLTATYGTGSGTGTTQSATATITVLTLAQAMDAKAAQWNLGTATGDVTGIRDGGYYRNYQSGAVISTPTQSLFVSHGPIRSEWAALNFENGLMGYPTTDEVGGLVNGGVKQNYEGGAIIWTTATGPHESFGPIRSEWQALGFEGGVLGYPTTEVVTGLINGGSYQNYQGGAVVSAPASGTYESIGPIRSEWQALGFEGGVLGYPTTEVVTGLINGGSYQNYQGGAVVSAPTSGTHESIGPIRSEWAATGFEAGVLGYPTTEVVTGLINGGSYQNYQGGAVISSPTAGTHESYGAIRTAWMSTGFERGALGYPTSEIYSVPNGTAQDFQGGRISDILGTATIEYSTGSGTPPA</sequence>
<organism evidence="2 3">
    <name type="scientific">Pseudarthrobacter enclensis</name>
    <dbReference type="NCBI Taxonomy" id="993070"/>
    <lineage>
        <taxon>Bacteria</taxon>
        <taxon>Bacillati</taxon>
        <taxon>Actinomycetota</taxon>
        <taxon>Actinomycetes</taxon>
        <taxon>Micrococcales</taxon>
        <taxon>Micrococcaceae</taxon>
        <taxon>Pseudarthrobacter</taxon>
    </lineage>
</organism>
<dbReference type="InterPro" id="IPR035986">
    <property type="entry name" value="PKD_dom_sf"/>
</dbReference>
<dbReference type="InterPro" id="IPR022409">
    <property type="entry name" value="PKD/Chitinase_dom"/>
</dbReference>
<accession>A0ABT9RRH3</accession>
<dbReference type="Pfam" id="PF18911">
    <property type="entry name" value="PKD_4"/>
    <property type="match status" value="1"/>
</dbReference>
<proteinExistence type="predicted"/>
<name>A0ABT9RRH3_9MICC</name>
<dbReference type="Proteomes" id="UP001226577">
    <property type="component" value="Unassembled WGS sequence"/>
</dbReference>
<comment type="caution">
    <text evidence="2">The sequence shown here is derived from an EMBL/GenBank/DDBJ whole genome shotgun (WGS) entry which is preliminary data.</text>
</comment>
<evidence type="ECO:0000313" key="2">
    <source>
        <dbReference type="EMBL" id="MDP9887827.1"/>
    </source>
</evidence>
<gene>
    <name evidence="2" type="ORF">J2X98_001405</name>
</gene>
<reference evidence="2 3" key="1">
    <citation type="submission" date="2023-07" db="EMBL/GenBank/DDBJ databases">
        <title>Sorghum-associated microbial communities from plants grown in Nebraska, USA.</title>
        <authorList>
            <person name="Schachtman D."/>
        </authorList>
    </citation>
    <scope>NUCLEOTIDE SEQUENCE [LARGE SCALE GENOMIC DNA]</scope>
    <source>
        <strain evidence="2 3">CC222</strain>
    </source>
</reference>
<dbReference type="InterPro" id="IPR013783">
    <property type="entry name" value="Ig-like_fold"/>
</dbReference>
<dbReference type="EMBL" id="JAUSRE010000005">
    <property type="protein sequence ID" value="MDP9887827.1"/>
    <property type="molecule type" value="Genomic_DNA"/>
</dbReference>
<feature type="domain" description="PKD" evidence="1">
    <location>
        <begin position="378"/>
        <end position="463"/>
    </location>
</feature>
<keyword evidence="3" id="KW-1185">Reference proteome</keyword>
<evidence type="ECO:0000313" key="3">
    <source>
        <dbReference type="Proteomes" id="UP001226577"/>
    </source>
</evidence>
<dbReference type="SUPFAM" id="SSF49299">
    <property type="entry name" value="PKD domain"/>
    <property type="match status" value="1"/>
</dbReference>
<dbReference type="InterPro" id="IPR013207">
    <property type="entry name" value="LGFP"/>
</dbReference>
<evidence type="ECO:0000259" key="1">
    <source>
        <dbReference type="PROSITE" id="PS50093"/>
    </source>
</evidence>
<dbReference type="InterPro" id="IPR000601">
    <property type="entry name" value="PKD_dom"/>
</dbReference>
<dbReference type="SMART" id="SM00089">
    <property type="entry name" value="PKD"/>
    <property type="match status" value="1"/>
</dbReference>
<dbReference type="PROSITE" id="PS50093">
    <property type="entry name" value="PKD"/>
    <property type="match status" value="1"/>
</dbReference>
<dbReference type="Pfam" id="PF08310">
    <property type="entry name" value="LGFP"/>
    <property type="match status" value="5"/>
</dbReference>